<protein>
    <submittedName>
        <fullName evidence="3">GGDEF domain-containing protein</fullName>
    </submittedName>
</protein>
<dbReference type="SUPFAM" id="SSF55073">
    <property type="entry name" value="Nucleotide cyclase"/>
    <property type="match status" value="1"/>
</dbReference>
<reference evidence="3" key="1">
    <citation type="journal article" date="2020" name="mSystems">
        <title>Genome- and Community-Level Interaction Insights into Carbon Utilization and Element Cycling Functions of Hydrothermarchaeota in Hydrothermal Sediment.</title>
        <authorList>
            <person name="Zhou Z."/>
            <person name="Liu Y."/>
            <person name="Xu W."/>
            <person name="Pan J."/>
            <person name="Luo Z.H."/>
            <person name="Li M."/>
        </authorList>
    </citation>
    <scope>NUCLEOTIDE SEQUENCE [LARGE SCALE GENOMIC DNA]</scope>
    <source>
        <strain evidence="3">SpSt-413</strain>
    </source>
</reference>
<feature type="domain" description="EAL" evidence="2">
    <location>
        <begin position="64"/>
        <end position="321"/>
    </location>
</feature>
<accession>A0A7C3WDA7</accession>
<feature type="compositionally biased region" description="Basic and acidic residues" evidence="1">
    <location>
        <begin position="329"/>
        <end position="339"/>
    </location>
</feature>
<dbReference type="Gene3D" id="3.20.20.450">
    <property type="entry name" value="EAL domain"/>
    <property type="match status" value="1"/>
</dbReference>
<dbReference type="InterPro" id="IPR001633">
    <property type="entry name" value="EAL_dom"/>
</dbReference>
<gene>
    <name evidence="3" type="ORF">ENR59_03630</name>
</gene>
<dbReference type="Pfam" id="PF00563">
    <property type="entry name" value="EAL"/>
    <property type="match status" value="1"/>
</dbReference>
<dbReference type="InterPro" id="IPR035919">
    <property type="entry name" value="EAL_sf"/>
</dbReference>
<dbReference type="SUPFAM" id="SSF141868">
    <property type="entry name" value="EAL domain-like"/>
    <property type="match status" value="1"/>
</dbReference>
<dbReference type="PROSITE" id="PS50883">
    <property type="entry name" value="EAL"/>
    <property type="match status" value="1"/>
</dbReference>
<dbReference type="AlphaFoldDB" id="A0A7C3WDA7"/>
<name>A0A7C3WDA7_9BACT</name>
<dbReference type="GO" id="GO:0071111">
    <property type="term" value="F:cyclic-guanylate-specific phosphodiesterase activity"/>
    <property type="evidence" value="ECO:0007669"/>
    <property type="project" value="InterPro"/>
</dbReference>
<sequence>MPIQIDTQRIQISVSIGIELTLRAGVTADEMIRNANLAMLSTKQNSLNRPTVFTPKLLENIDALRFMEQELPEAMEMGHLHLVFQPIMQAGASDHLAGFEVLCRWEHPARGFVPPLEFIRMAEQTGLIVSLGEWVLDNAYRTLAEWRAVTPRADGVFFSVNVSPRQLQDPGFSSMVLDTVRRHDLLPGQLHLEITETAIMESTHQTIERLRELAGLGVRISIDDFGAGYSNLALMTKLPVSDLKIDLSLVLSMEHKPGNQGVVRAIVTMAQSLSLDVVAEGVETASQRELLLQLGCTLHQGYFYDRPLGAGQALDRLKAAGDTPPGNRADADERRNRPG</sequence>
<proteinExistence type="predicted"/>
<evidence type="ECO:0000259" key="2">
    <source>
        <dbReference type="PROSITE" id="PS50883"/>
    </source>
</evidence>
<dbReference type="InterPro" id="IPR050706">
    <property type="entry name" value="Cyclic-di-GMP_PDE-like"/>
</dbReference>
<dbReference type="EMBL" id="DSRP01000253">
    <property type="protein sequence ID" value="HGG92024.1"/>
    <property type="molecule type" value="Genomic_DNA"/>
</dbReference>
<dbReference type="SMART" id="SM00052">
    <property type="entry name" value="EAL"/>
    <property type="match status" value="1"/>
</dbReference>
<evidence type="ECO:0000313" key="3">
    <source>
        <dbReference type="EMBL" id="HGG92024.1"/>
    </source>
</evidence>
<comment type="caution">
    <text evidence="3">The sequence shown here is derived from an EMBL/GenBank/DDBJ whole genome shotgun (WGS) entry which is preliminary data.</text>
</comment>
<dbReference type="InterPro" id="IPR029787">
    <property type="entry name" value="Nucleotide_cyclase"/>
</dbReference>
<dbReference type="CDD" id="cd01948">
    <property type="entry name" value="EAL"/>
    <property type="match status" value="1"/>
</dbReference>
<evidence type="ECO:0000256" key="1">
    <source>
        <dbReference type="SAM" id="MobiDB-lite"/>
    </source>
</evidence>
<dbReference type="PANTHER" id="PTHR33121:SF70">
    <property type="entry name" value="SIGNALING PROTEIN YKOW"/>
    <property type="match status" value="1"/>
</dbReference>
<organism evidence="3">
    <name type="scientific">Fundidesulfovibrio putealis</name>
    <dbReference type="NCBI Taxonomy" id="270496"/>
    <lineage>
        <taxon>Bacteria</taxon>
        <taxon>Pseudomonadati</taxon>
        <taxon>Thermodesulfobacteriota</taxon>
        <taxon>Desulfovibrionia</taxon>
        <taxon>Desulfovibrionales</taxon>
        <taxon>Desulfovibrionaceae</taxon>
        <taxon>Fundidesulfovibrio</taxon>
    </lineage>
</organism>
<feature type="region of interest" description="Disordered" evidence="1">
    <location>
        <begin position="317"/>
        <end position="339"/>
    </location>
</feature>
<dbReference type="InterPro" id="IPR043128">
    <property type="entry name" value="Rev_trsase/Diguanyl_cyclase"/>
</dbReference>
<dbReference type="PANTHER" id="PTHR33121">
    <property type="entry name" value="CYCLIC DI-GMP PHOSPHODIESTERASE PDEF"/>
    <property type="match status" value="1"/>
</dbReference>
<dbReference type="Gene3D" id="3.30.70.270">
    <property type="match status" value="1"/>
</dbReference>